<evidence type="ECO:0000259" key="2">
    <source>
        <dbReference type="Pfam" id="PF11738"/>
    </source>
</evidence>
<dbReference type="EMBL" id="JAUSUB010000028">
    <property type="protein sequence ID" value="MDQ0272780.1"/>
    <property type="molecule type" value="Genomic_DNA"/>
</dbReference>
<name>A0ABU0ARV6_9BACI</name>
<evidence type="ECO:0008006" key="6">
    <source>
        <dbReference type="Google" id="ProtNLM"/>
    </source>
</evidence>
<dbReference type="InterPro" id="IPR037126">
    <property type="entry name" value="PdaC/RsiV-like_sf"/>
</dbReference>
<dbReference type="InterPro" id="IPR025436">
    <property type="entry name" value="DUF4179"/>
</dbReference>
<dbReference type="Gene3D" id="3.90.640.20">
    <property type="entry name" value="Heat-shock cognate protein, ATPase"/>
    <property type="match status" value="1"/>
</dbReference>
<evidence type="ECO:0000256" key="1">
    <source>
        <dbReference type="SAM" id="Phobius"/>
    </source>
</evidence>
<reference evidence="4 5" key="1">
    <citation type="submission" date="2023-07" db="EMBL/GenBank/DDBJ databases">
        <title>Genomic Encyclopedia of Type Strains, Phase IV (KMG-IV): sequencing the most valuable type-strain genomes for metagenomic binning, comparative biology and taxonomic classification.</title>
        <authorList>
            <person name="Goeker M."/>
        </authorList>
    </citation>
    <scope>NUCLEOTIDE SEQUENCE [LARGE SCALE GENOMIC DNA]</scope>
    <source>
        <strain evidence="4 5">DSM 23494</strain>
    </source>
</reference>
<keyword evidence="1" id="KW-0472">Membrane</keyword>
<feature type="domain" description="DUF3298" evidence="2">
    <location>
        <begin position="183"/>
        <end position="264"/>
    </location>
</feature>
<dbReference type="InterPro" id="IPR021729">
    <property type="entry name" value="DUF3298"/>
</dbReference>
<gene>
    <name evidence="4" type="ORF">J2S17_004673</name>
</gene>
<dbReference type="RefSeq" id="WP_307478240.1">
    <property type="nucleotide sequence ID" value="NZ_JAUSUB010000028.1"/>
</dbReference>
<feature type="domain" description="DUF4179" evidence="3">
    <location>
        <begin position="34"/>
        <end position="89"/>
    </location>
</feature>
<organism evidence="4 5">
    <name type="scientific">Cytobacillus purgationiresistens</name>
    <dbReference type="NCBI Taxonomy" id="863449"/>
    <lineage>
        <taxon>Bacteria</taxon>
        <taxon>Bacillati</taxon>
        <taxon>Bacillota</taxon>
        <taxon>Bacilli</taxon>
        <taxon>Bacillales</taxon>
        <taxon>Bacillaceae</taxon>
        <taxon>Cytobacillus</taxon>
    </lineage>
</organism>
<keyword evidence="5" id="KW-1185">Reference proteome</keyword>
<comment type="caution">
    <text evidence="4">The sequence shown here is derived from an EMBL/GenBank/DDBJ whole genome shotgun (WGS) entry which is preliminary data.</text>
</comment>
<sequence>MNEHLKRLKKEYKDVPIPVELDKIVASTLKPEKRKPRFVWSATAAAAAILFTATVNLSPAAAESMSKIPIVKEIVEVITFNEIKEENNHSSIDVKTPAISGLENKTLEDNLNQSYIDQSQKLYEEFTNSEGHLAIESDYKVMIETPELLSIQLSTFKAQASGYTENQYITIDKENEALVTLQSLFNNNQYLTAISENIKAQMTQQMEADDSKIYWIAEDDMDPFTKITADQSFYISKDRKLVISFNEYEVAPGYMGAVEFEIPTDVIESLLVGDRYVK</sequence>
<keyword evidence="1" id="KW-1133">Transmembrane helix</keyword>
<feature type="transmembrane region" description="Helical" evidence="1">
    <location>
        <begin position="38"/>
        <end position="57"/>
    </location>
</feature>
<dbReference type="Gene3D" id="3.30.565.40">
    <property type="entry name" value="Fervidobacterium nodosum Rt17-B1 like"/>
    <property type="match status" value="1"/>
</dbReference>
<protein>
    <recommendedName>
        <fullName evidence="6">Anti-sigma factor</fullName>
    </recommendedName>
</protein>
<keyword evidence="1" id="KW-0812">Transmembrane</keyword>
<evidence type="ECO:0000313" key="4">
    <source>
        <dbReference type="EMBL" id="MDQ0272780.1"/>
    </source>
</evidence>
<dbReference type="Pfam" id="PF11738">
    <property type="entry name" value="DUF3298"/>
    <property type="match status" value="1"/>
</dbReference>
<evidence type="ECO:0000259" key="3">
    <source>
        <dbReference type="Pfam" id="PF13786"/>
    </source>
</evidence>
<evidence type="ECO:0000313" key="5">
    <source>
        <dbReference type="Proteomes" id="UP001238088"/>
    </source>
</evidence>
<dbReference type="Proteomes" id="UP001238088">
    <property type="component" value="Unassembled WGS sequence"/>
</dbReference>
<proteinExistence type="predicted"/>
<dbReference type="Pfam" id="PF13786">
    <property type="entry name" value="DUF4179"/>
    <property type="match status" value="1"/>
</dbReference>
<accession>A0ABU0ARV6</accession>